<accession>A0ABQ5VCX6</accession>
<comment type="similarity">
    <text evidence="1">Belongs to the aspartyl/asparaginyl beta-hydroxylase family.</text>
</comment>
<evidence type="ECO:0000256" key="1">
    <source>
        <dbReference type="ARBA" id="ARBA00007730"/>
    </source>
</evidence>
<dbReference type="Pfam" id="PF05118">
    <property type="entry name" value="Asp_Arg_Hydrox"/>
    <property type="match status" value="1"/>
</dbReference>
<dbReference type="Gene3D" id="2.60.120.330">
    <property type="entry name" value="B-lactam Antibiotic, Isopenicillin N Synthase, Chain"/>
    <property type="match status" value="1"/>
</dbReference>
<dbReference type="InterPro" id="IPR051821">
    <property type="entry name" value="Asp/Asn_beta-hydroxylase"/>
</dbReference>
<dbReference type="InterPro" id="IPR027443">
    <property type="entry name" value="IPNS-like_sf"/>
</dbReference>
<reference evidence="5" key="2">
    <citation type="submission" date="2023-01" db="EMBL/GenBank/DDBJ databases">
        <title>Draft genome sequence of Algimonas ampicilliniresistens strain NBRC 108219.</title>
        <authorList>
            <person name="Sun Q."/>
            <person name="Mori K."/>
        </authorList>
    </citation>
    <scope>NUCLEOTIDE SEQUENCE</scope>
    <source>
        <strain evidence="5">NBRC 108219</strain>
    </source>
</reference>
<evidence type="ECO:0000259" key="4">
    <source>
        <dbReference type="Pfam" id="PF05118"/>
    </source>
</evidence>
<dbReference type="InterPro" id="IPR007803">
    <property type="entry name" value="Asp/Arg/Pro-Hydrxlase"/>
</dbReference>
<keyword evidence="2" id="KW-0223">Dioxygenase</keyword>
<feature type="domain" description="Aspartyl/asparaginy/proline hydroxylase" evidence="4">
    <location>
        <begin position="38"/>
        <end position="188"/>
    </location>
</feature>
<dbReference type="RefSeq" id="WP_284390494.1">
    <property type="nucleotide sequence ID" value="NZ_BSNK01000002.1"/>
</dbReference>
<keyword evidence="3" id="KW-0560">Oxidoreductase</keyword>
<evidence type="ECO:0000313" key="5">
    <source>
        <dbReference type="EMBL" id="GLQ24262.1"/>
    </source>
</evidence>
<evidence type="ECO:0000313" key="6">
    <source>
        <dbReference type="Proteomes" id="UP001161391"/>
    </source>
</evidence>
<dbReference type="SUPFAM" id="SSF51197">
    <property type="entry name" value="Clavaminate synthase-like"/>
    <property type="match status" value="1"/>
</dbReference>
<dbReference type="PANTHER" id="PTHR46332">
    <property type="entry name" value="ASPARTATE BETA-HYDROXYLASE DOMAIN-CONTAINING PROTEIN 2"/>
    <property type="match status" value="1"/>
</dbReference>
<gene>
    <name evidence="5" type="ORF">GCM10007853_21360</name>
</gene>
<comment type="caution">
    <text evidence="5">The sequence shown here is derived from an EMBL/GenBank/DDBJ whole genome shotgun (WGS) entry which is preliminary data.</text>
</comment>
<dbReference type="Proteomes" id="UP001161391">
    <property type="component" value="Unassembled WGS sequence"/>
</dbReference>
<dbReference type="EMBL" id="BSNK01000002">
    <property type="protein sequence ID" value="GLQ24262.1"/>
    <property type="molecule type" value="Genomic_DNA"/>
</dbReference>
<proteinExistence type="inferred from homology"/>
<evidence type="ECO:0000256" key="2">
    <source>
        <dbReference type="ARBA" id="ARBA00022964"/>
    </source>
</evidence>
<protein>
    <recommendedName>
        <fullName evidence="4">Aspartyl/asparaginy/proline hydroxylase domain-containing protein</fullName>
    </recommendedName>
</protein>
<keyword evidence="6" id="KW-1185">Reference proteome</keyword>
<evidence type="ECO:0000256" key="3">
    <source>
        <dbReference type="ARBA" id="ARBA00023002"/>
    </source>
</evidence>
<reference evidence="5" key="1">
    <citation type="journal article" date="2014" name="Int. J. Syst. Evol. Microbiol.">
        <title>Complete genome of a new Firmicutes species belonging to the dominant human colonic microbiota ('Ruminococcus bicirculans') reveals two chromosomes and a selective capacity to utilize plant glucans.</title>
        <authorList>
            <consortium name="NISC Comparative Sequencing Program"/>
            <person name="Wegmann U."/>
            <person name="Louis P."/>
            <person name="Goesmann A."/>
            <person name="Henrissat B."/>
            <person name="Duncan S.H."/>
            <person name="Flint H.J."/>
        </authorList>
    </citation>
    <scope>NUCLEOTIDE SEQUENCE</scope>
    <source>
        <strain evidence="5">NBRC 108219</strain>
    </source>
</reference>
<name>A0ABQ5VCX6_9PROT</name>
<sequence>MNRVGDNVSYYLTPRRYAGSEPTLYDMKGSRTEALLKDNFGAIREEILREYASQYESFTLAYGNDVKGFTGWKSRTLVLFRLNNRKNIADFPVLYAVLKKIPRLVLATISVLEPDSDIPGHYGDTDGVIRHHFAIKVPSGSDDLGMKVGWDRFSWTEGELVAFNAIHRHCVWNRTKEVRIVVIFDTVRNNIADTDAQVASRTFASLLTKYAAQKAPWLKNCPDPVVLTTHRLLSVGIRAAIGVKRGFDRVF</sequence>
<organism evidence="5 6">
    <name type="scientific">Algimonas ampicilliniresistens</name>
    <dbReference type="NCBI Taxonomy" id="1298735"/>
    <lineage>
        <taxon>Bacteria</taxon>
        <taxon>Pseudomonadati</taxon>
        <taxon>Pseudomonadota</taxon>
        <taxon>Alphaproteobacteria</taxon>
        <taxon>Maricaulales</taxon>
        <taxon>Robiginitomaculaceae</taxon>
        <taxon>Algimonas</taxon>
    </lineage>
</organism>
<dbReference type="PANTHER" id="PTHR46332:SF5">
    <property type="entry name" value="ASPARTATE BETA-HYDROXYLASE DOMAIN CONTAINING 2"/>
    <property type="match status" value="1"/>
</dbReference>